<name>A0A2H0V4A0_9BACT</name>
<evidence type="ECO:0000259" key="5">
    <source>
        <dbReference type="Pfam" id="PF22435"/>
    </source>
</evidence>
<feature type="domain" description="MRM3-like substrate binding" evidence="5">
    <location>
        <begin position="9"/>
        <end position="96"/>
    </location>
</feature>
<dbReference type="GO" id="GO:0006396">
    <property type="term" value="P:RNA processing"/>
    <property type="evidence" value="ECO:0007669"/>
    <property type="project" value="InterPro"/>
</dbReference>
<comment type="caution">
    <text evidence="6">The sequence shown here is derived from an EMBL/GenBank/DDBJ whole genome shotgun (WGS) entry which is preliminary data.</text>
</comment>
<dbReference type="InterPro" id="IPR001537">
    <property type="entry name" value="SpoU_MeTrfase"/>
</dbReference>
<dbReference type="GO" id="GO:0008173">
    <property type="term" value="F:RNA methyltransferase activity"/>
    <property type="evidence" value="ECO:0007669"/>
    <property type="project" value="InterPro"/>
</dbReference>
<evidence type="ECO:0000256" key="3">
    <source>
        <dbReference type="ARBA" id="ARBA00022679"/>
    </source>
</evidence>
<keyword evidence="2" id="KW-0489">Methyltransferase</keyword>
<dbReference type="Gene3D" id="3.40.1280.10">
    <property type="match status" value="1"/>
</dbReference>
<dbReference type="InterPro" id="IPR029026">
    <property type="entry name" value="tRNA_m1G_MTases_N"/>
</dbReference>
<dbReference type="AlphaFoldDB" id="A0A2H0V4A0"/>
<evidence type="ECO:0000256" key="2">
    <source>
        <dbReference type="ARBA" id="ARBA00022603"/>
    </source>
</evidence>
<protein>
    <submittedName>
        <fullName evidence="6">Uncharacterized protein</fullName>
    </submittedName>
</protein>
<dbReference type="InterPro" id="IPR053888">
    <property type="entry name" value="MRM3-like_sub_bind"/>
</dbReference>
<evidence type="ECO:0000256" key="1">
    <source>
        <dbReference type="ARBA" id="ARBA00007228"/>
    </source>
</evidence>
<proteinExistence type="inferred from homology"/>
<dbReference type="SUPFAM" id="SSF55315">
    <property type="entry name" value="L30e-like"/>
    <property type="match status" value="1"/>
</dbReference>
<dbReference type="InterPro" id="IPR051259">
    <property type="entry name" value="rRNA_Methyltransferase"/>
</dbReference>
<organism evidence="6 7">
    <name type="scientific">Candidatus Falkowbacteria bacterium CG10_big_fil_rev_8_21_14_0_10_39_11</name>
    <dbReference type="NCBI Taxonomy" id="1974565"/>
    <lineage>
        <taxon>Bacteria</taxon>
        <taxon>Candidatus Falkowiibacteriota</taxon>
    </lineage>
</organism>
<dbReference type="GO" id="GO:0003723">
    <property type="term" value="F:RNA binding"/>
    <property type="evidence" value="ECO:0007669"/>
    <property type="project" value="InterPro"/>
</dbReference>
<dbReference type="Proteomes" id="UP000229901">
    <property type="component" value="Unassembled WGS sequence"/>
</dbReference>
<evidence type="ECO:0000259" key="4">
    <source>
        <dbReference type="Pfam" id="PF00588"/>
    </source>
</evidence>
<dbReference type="SUPFAM" id="SSF75217">
    <property type="entry name" value="alpha/beta knot"/>
    <property type="match status" value="1"/>
</dbReference>
<dbReference type="Pfam" id="PF00588">
    <property type="entry name" value="SpoU_methylase"/>
    <property type="match status" value="1"/>
</dbReference>
<dbReference type="PANTHER" id="PTHR43191">
    <property type="entry name" value="RRNA METHYLTRANSFERASE 3"/>
    <property type="match status" value="1"/>
</dbReference>
<keyword evidence="3" id="KW-0808">Transferase</keyword>
<evidence type="ECO:0000313" key="7">
    <source>
        <dbReference type="Proteomes" id="UP000229901"/>
    </source>
</evidence>
<gene>
    <name evidence="6" type="ORF">COT97_04220</name>
</gene>
<dbReference type="Pfam" id="PF22435">
    <property type="entry name" value="MRM3-like_sub_bind"/>
    <property type="match status" value="1"/>
</dbReference>
<dbReference type="CDD" id="cd18095">
    <property type="entry name" value="SpoU-like_rRNA-MTase"/>
    <property type="match status" value="1"/>
</dbReference>
<dbReference type="GO" id="GO:0032259">
    <property type="term" value="P:methylation"/>
    <property type="evidence" value="ECO:0007669"/>
    <property type="project" value="UniProtKB-KW"/>
</dbReference>
<reference evidence="7" key="1">
    <citation type="submission" date="2017-09" db="EMBL/GenBank/DDBJ databases">
        <title>Depth-based differentiation of microbial function through sediment-hosted aquifers and enrichment of novel symbionts in the deep terrestrial subsurface.</title>
        <authorList>
            <person name="Probst A.J."/>
            <person name="Ladd B."/>
            <person name="Jarett J.K."/>
            <person name="Geller-Mcgrath D.E."/>
            <person name="Sieber C.M.K."/>
            <person name="Emerson J.B."/>
            <person name="Anantharaman K."/>
            <person name="Thomas B.C."/>
            <person name="Malmstrom R."/>
            <person name="Stieglmeier M."/>
            <person name="Klingl A."/>
            <person name="Woyke T."/>
            <person name="Ryan C.M."/>
            <person name="Banfield J.F."/>
        </authorList>
    </citation>
    <scope>NUCLEOTIDE SEQUENCE [LARGE SCALE GENOMIC DNA]</scope>
</reference>
<evidence type="ECO:0000313" key="6">
    <source>
        <dbReference type="EMBL" id="PIR93901.1"/>
    </source>
</evidence>
<dbReference type="InterPro" id="IPR029064">
    <property type="entry name" value="Ribosomal_eL30-like_sf"/>
</dbReference>
<dbReference type="EMBL" id="PFAP01000031">
    <property type="protein sequence ID" value="PIR93901.1"/>
    <property type="molecule type" value="Genomic_DNA"/>
</dbReference>
<sequence>MKTINSTSNSVVKEVKKLQQKKYRQETGLFVVENFKIISDAFNSGYIPVKIFVTSDFIKKNPEIDSIIGKVGEGYEIDDKVNKSISNLDSPAGILAVYSQIPEKFDSAVNSLYLNAISDPGNLGTLLRSAVAFDFHNVILDSGCVDLYNPKVIHAAKDAVFKLNFSFSKQLSDLKDDYVIVSTPVHDGGRFVAATKPVCLVLGSESHGVDSELELLADQKVTIKTSGQIESLNVAMAGAIIMEKIFNFK</sequence>
<dbReference type="InterPro" id="IPR029028">
    <property type="entry name" value="Alpha/beta_knot_MTases"/>
</dbReference>
<comment type="similarity">
    <text evidence="1">Belongs to the class IV-like SAM-binding methyltransferase superfamily. RNA methyltransferase TrmH family.</text>
</comment>
<accession>A0A2H0V4A0</accession>
<feature type="domain" description="tRNA/rRNA methyltransferase SpoU type" evidence="4">
    <location>
        <begin position="112"/>
        <end position="242"/>
    </location>
</feature>
<dbReference type="PANTHER" id="PTHR43191:SF2">
    <property type="entry name" value="RRNA METHYLTRANSFERASE 3, MITOCHONDRIAL"/>
    <property type="match status" value="1"/>
</dbReference>
<dbReference type="Gene3D" id="3.30.1330.30">
    <property type="match status" value="1"/>
</dbReference>